<dbReference type="EMBL" id="FNSN01000003">
    <property type="protein sequence ID" value="SEB46942.1"/>
    <property type="molecule type" value="Genomic_DNA"/>
</dbReference>
<accession>A0A1H4JMT7</accession>
<dbReference type="NCBIfam" id="NF037960">
    <property type="entry name" value="MFS_trans"/>
    <property type="match status" value="1"/>
</dbReference>
<reference evidence="2 3" key="1">
    <citation type="submission" date="2016-10" db="EMBL/GenBank/DDBJ databases">
        <authorList>
            <person name="de Groot N.N."/>
        </authorList>
    </citation>
    <scope>NUCLEOTIDE SEQUENCE [LARGE SCALE GENOMIC DNA]</scope>
    <source>
        <strain evidence="2 3">DSM 10495</strain>
    </source>
</reference>
<evidence type="ECO:0008006" key="4">
    <source>
        <dbReference type="Google" id="ProtNLM"/>
    </source>
</evidence>
<keyword evidence="3" id="KW-1185">Reference proteome</keyword>
<dbReference type="SUPFAM" id="SSF103473">
    <property type="entry name" value="MFS general substrate transporter"/>
    <property type="match status" value="1"/>
</dbReference>
<feature type="transmembrane region" description="Helical" evidence="1">
    <location>
        <begin position="125"/>
        <end position="144"/>
    </location>
</feature>
<feature type="transmembrane region" description="Helical" evidence="1">
    <location>
        <begin position="249"/>
        <end position="269"/>
    </location>
</feature>
<name>A0A1H4JMT7_9MICC</name>
<feature type="transmembrane region" description="Helical" evidence="1">
    <location>
        <begin position="281"/>
        <end position="300"/>
    </location>
</feature>
<organism evidence="2 3">
    <name type="scientific">Arthrobacter woluwensis</name>
    <dbReference type="NCBI Taxonomy" id="156980"/>
    <lineage>
        <taxon>Bacteria</taxon>
        <taxon>Bacillati</taxon>
        <taxon>Actinomycetota</taxon>
        <taxon>Actinomycetes</taxon>
        <taxon>Micrococcales</taxon>
        <taxon>Micrococcaceae</taxon>
        <taxon>Arthrobacter</taxon>
    </lineage>
</organism>
<feature type="transmembrane region" description="Helical" evidence="1">
    <location>
        <begin position="306"/>
        <end position="322"/>
    </location>
</feature>
<proteinExistence type="predicted"/>
<feature type="transmembrane region" description="Helical" evidence="1">
    <location>
        <begin position="89"/>
        <end position="113"/>
    </location>
</feature>
<dbReference type="AlphaFoldDB" id="A0A1H4JMT7"/>
<gene>
    <name evidence="2" type="ORF">SAMN04489745_0248</name>
</gene>
<feature type="transmembrane region" description="Helical" evidence="1">
    <location>
        <begin position="210"/>
        <end position="237"/>
    </location>
</feature>
<feature type="transmembrane region" description="Helical" evidence="1">
    <location>
        <begin position="343"/>
        <end position="364"/>
    </location>
</feature>
<feature type="transmembrane region" description="Helical" evidence="1">
    <location>
        <begin position="27"/>
        <end position="50"/>
    </location>
</feature>
<protein>
    <recommendedName>
        <fullName evidence="4">MFS transporter</fullName>
    </recommendedName>
</protein>
<feature type="transmembrane region" description="Helical" evidence="1">
    <location>
        <begin position="376"/>
        <end position="394"/>
    </location>
</feature>
<feature type="transmembrane region" description="Helical" evidence="1">
    <location>
        <begin position="150"/>
        <end position="173"/>
    </location>
</feature>
<keyword evidence="1" id="KW-0472">Membrane</keyword>
<keyword evidence="1" id="KW-1133">Transmembrane helix</keyword>
<dbReference type="InterPro" id="IPR036259">
    <property type="entry name" value="MFS_trans_sf"/>
</dbReference>
<evidence type="ECO:0000313" key="2">
    <source>
        <dbReference type="EMBL" id="SEB46942.1"/>
    </source>
</evidence>
<dbReference type="Gene3D" id="1.20.1250.20">
    <property type="entry name" value="MFS general substrate transporter like domains"/>
    <property type="match status" value="1"/>
</dbReference>
<keyword evidence="1" id="KW-0812">Transmembrane</keyword>
<dbReference type="Proteomes" id="UP000182652">
    <property type="component" value="Unassembled WGS sequence"/>
</dbReference>
<evidence type="ECO:0000256" key="1">
    <source>
        <dbReference type="SAM" id="Phobius"/>
    </source>
</evidence>
<evidence type="ECO:0000313" key="3">
    <source>
        <dbReference type="Proteomes" id="UP000182652"/>
    </source>
</evidence>
<sequence length="408" mass="42625">MTAGLIVSILGTRLVEGGSDGLVALGVLPLLWVSVLTTFGELVSCASPLIARLTARFSPARVLVASDLAEALLSGVALVTLLIEPGWTMPVMIVYLLLAAVFPAVTDVVEEFYGQQLAQVDVKQALTFNASVYSVLAFVGIVIAMPLGNILAGVSITVLIAGNLILSALGTLLRLVSSRTVVTPPAIDQDLEDFGVLGERMTARVFLQDLWATGAASPLFSFLLQVGGTIGGVFVYLAIAQKSPMDPAVALASVIAMFGIGATIGPWVGRALSSRGEIRRLVWLVLVATVAFLLVVAGLLSVVDAAATWWTGLVYALVLGILSRTRAVLTTTLRQQDYRGTRFARIMSWSFAATALGAVAGSWLALGLQPTQHPSLALLVQAGFIILALVLLAVRVPTAAVSETAPAP</sequence>